<feature type="transmembrane region" description="Helical" evidence="1">
    <location>
        <begin position="41"/>
        <end position="60"/>
    </location>
</feature>
<feature type="domain" description="Prepilin type IV endopeptidase peptidase" evidence="2">
    <location>
        <begin position="75"/>
        <end position="175"/>
    </location>
</feature>
<accession>A0AAN2CA63</accession>
<feature type="transmembrane region" description="Helical" evidence="1">
    <location>
        <begin position="92"/>
        <end position="111"/>
    </location>
</feature>
<dbReference type="Pfam" id="PF01478">
    <property type="entry name" value="Peptidase_A24"/>
    <property type="match status" value="1"/>
</dbReference>
<dbReference type="KEGG" id="vab:WPS_22950"/>
<evidence type="ECO:0000313" key="4">
    <source>
        <dbReference type="Proteomes" id="UP001317532"/>
    </source>
</evidence>
<dbReference type="RefSeq" id="WP_317994637.1">
    <property type="nucleotide sequence ID" value="NZ_AP025523.1"/>
</dbReference>
<feature type="transmembrane region" description="Helical" evidence="1">
    <location>
        <begin position="6"/>
        <end position="29"/>
    </location>
</feature>
<sequence>MIASVAALFTAIAFGVAGWLGSGLGVALCRDIVAHDDGPRPVAFPAWPFPVAGAAVGLAAQLHGASATHLAMLFVVVAALAACAASDLRCGMIPDVCSLGALALVLGFAAFERNWGSLLGAGVVFVPFAGAALVSRGRGMGWGDVKIACLGGALLGGPDATLAFILASLAAYIIARRSGERRPIAFGPYLTGSIFLALTLERSV</sequence>
<dbReference type="Gene3D" id="1.20.120.1220">
    <property type="match status" value="1"/>
</dbReference>
<keyword evidence="1" id="KW-0472">Membrane</keyword>
<evidence type="ECO:0000256" key="1">
    <source>
        <dbReference type="SAM" id="Phobius"/>
    </source>
</evidence>
<protein>
    <recommendedName>
        <fullName evidence="2">Prepilin type IV endopeptidase peptidase domain-containing protein</fullName>
    </recommendedName>
</protein>
<gene>
    <name evidence="3" type="ORF">WPS_22950</name>
</gene>
<evidence type="ECO:0000259" key="2">
    <source>
        <dbReference type="Pfam" id="PF01478"/>
    </source>
</evidence>
<evidence type="ECO:0000313" key="3">
    <source>
        <dbReference type="EMBL" id="BDE07019.1"/>
    </source>
</evidence>
<dbReference type="InterPro" id="IPR000045">
    <property type="entry name" value="Prepilin_IV_endopep_pep"/>
</dbReference>
<dbReference type="AlphaFoldDB" id="A0AAN2CA63"/>
<keyword evidence="1" id="KW-1133">Transmembrane helix</keyword>
<dbReference type="Proteomes" id="UP001317532">
    <property type="component" value="Chromosome"/>
</dbReference>
<keyword evidence="1" id="KW-0812">Transmembrane</keyword>
<dbReference type="EMBL" id="AP025523">
    <property type="protein sequence ID" value="BDE07019.1"/>
    <property type="molecule type" value="Genomic_DNA"/>
</dbReference>
<dbReference type="GO" id="GO:0004190">
    <property type="term" value="F:aspartic-type endopeptidase activity"/>
    <property type="evidence" value="ECO:0007669"/>
    <property type="project" value="InterPro"/>
</dbReference>
<feature type="transmembrane region" description="Helical" evidence="1">
    <location>
        <begin position="117"/>
        <end position="135"/>
    </location>
</feature>
<organism evidence="3 4">
    <name type="scientific">Vulcanimicrobium alpinum</name>
    <dbReference type="NCBI Taxonomy" id="3016050"/>
    <lineage>
        <taxon>Bacteria</taxon>
        <taxon>Bacillati</taxon>
        <taxon>Vulcanimicrobiota</taxon>
        <taxon>Vulcanimicrobiia</taxon>
        <taxon>Vulcanimicrobiales</taxon>
        <taxon>Vulcanimicrobiaceae</taxon>
        <taxon>Vulcanimicrobium</taxon>
    </lineage>
</organism>
<name>A0AAN2CA63_UNVUL</name>
<keyword evidence="4" id="KW-1185">Reference proteome</keyword>
<feature type="transmembrane region" description="Helical" evidence="1">
    <location>
        <begin position="66"/>
        <end position="85"/>
    </location>
</feature>
<feature type="transmembrane region" description="Helical" evidence="1">
    <location>
        <begin position="147"/>
        <end position="175"/>
    </location>
</feature>
<reference evidence="3 4" key="1">
    <citation type="journal article" date="2022" name="ISME Commun">
        <title>Vulcanimicrobium alpinus gen. nov. sp. nov., the first cultivated representative of the candidate phylum 'Eremiobacterota', is a metabolically versatile aerobic anoxygenic phototroph.</title>
        <authorList>
            <person name="Yabe S."/>
            <person name="Muto K."/>
            <person name="Abe K."/>
            <person name="Yokota A."/>
            <person name="Staudigel H."/>
            <person name="Tebo B.M."/>
        </authorList>
    </citation>
    <scope>NUCLEOTIDE SEQUENCE [LARGE SCALE GENOMIC DNA]</scope>
    <source>
        <strain evidence="3 4">WC8-2</strain>
    </source>
</reference>
<dbReference type="GO" id="GO:0016020">
    <property type="term" value="C:membrane"/>
    <property type="evidence" value="ECO:0007669"/>
    <property type="project" value="InterPro"/>
</dbReference>
<proteinExistence type="predicted"/>